<sequence>MSSCVDWMSRLPEKLLDMPLSTLAIPGSHDTMTYCLDQHSPVLPSQPKTLRFLDSIIPCIIRPCVNRWGTTQERTISSQLDSGIRFLDLRVAHKKKDSNKTFYFAHGIYSLWTVKEALIDVAWWLEKHPKEVVIIALSSFDGLDSSQHQELINHLKNLFLNKLCPNWEKPTLKTCWDHGYQVILSYDNSCAVGHKELWPKWDYWWANKSDPTQVISYLEERKAKGRPDSFFVAGLNMTEDARYILLHPCRSMRIMTKKAYPILLNWVKDQCPGSGKTCINIICADFIGFSSNVFAQSVIELNQRLLKEDMGT</sequence>
<dbReference type="Proteomes" id="UP000504632">
    <property type="component" value="Chromosome 8"/>
</dbReference>
<feature type="domain" description="Phosphatidylinositol-specific phospholipase C X" evidence="1">
    <location>
        <begin position="14"/>
        <end position="187"/>
    </location>
</feature>
<evidence type="ECO:0000313" key="2">
    <source>
        <dbReference type="Proteomes" id="UP000504632"/>
    </source>
</evidence>
<dbReference type="PANTHER" id="PTHR13593:SF24">
    <property type="entry name" value="PI-PLC X DOMAIN-CONTAINING PROTEIN 1"/>
    <property type="match status" value="1"/>
</dbReference>
<proteinExistence type="predicted"/>
<dbReference type="Pfam" id="PF26146">
    <property type="entry name" value="PI-PLC_X"/>
    <property type="match status" value="1"/>
</dbReference>
<evidence type="ECO:0000259" key="1">
    <source>
        <dbReference type="SMART" id="SM00148"/>
    </source>
</evidence>
<dbReference type="InterPro" id="IPR000909">
    <property type="entry name" value="PLipase_C_PInositol-sp_X_dom"/>
</dbReference>
<protein>
    <submittedName>
        <fullName evidence="3">PI-PLC X domain-containing protein 1-like</fullName>
    </submittedName>
</protein>
<dbReference type="Gene3D" id="3.20.20.190">
    <property type="entry name" value="Phosphatidylinositol (PI) phosphodiesterase"/>
    <property type="match status" value="1"/>
</dbReference>
<name>A0A6J2W3C0_CHACN</name>
<dbReference type="SMART" id="SM00148">
    <property type="entry name" value="PLCXc"/>
    <property type="match status" value="1"/>
</dbReference>
<dbReference type="InterPro" id="IPR017946">
    <property type="entry name" value="PLC-like_Pdiesterase_TIM-brl"/>
</dbReference>
<keyword evidence="2" id="KW-1185">Reference proteome</keyword>
<dbReference type="InterPro" id="IPR042158">
    <property type="entry name" value="PLCXD1/2/3"/>
</dbReference>
<dbReference type="InterPro" id="IPR051057">
    <property type="entry name" value="PI-PLC_domain"/>
</dbReference>
<dbReference type="SUPFAM" id="SSF51695">
    <property type="entry name" value="PLC-like phosphodiesterases"/>
    <property type="match status" value="1"/>
</dbReference>
<dbReference type="PROSITE" id="PS50007">
    <property type="entry name" value="PIPLC_X_DOMAIN"/>
    <property type="match status" value="1"/>
</dbReference>
<dbReference type="PANTHER" id="PTHR13593">
    <property type="match status" value="1"/>
</dbReference>
<dbReference type="CDD" id="cd08616">
    <property type="entry name" value="PI-PLCXD1c"/>
    <property type="match status" value="1"/>
</dbReference>
<accession>A0A6J2W3C0</accession>
<dbReference type="GO" id="GO:0006629">
    <property type="term" value="P:lipid metabolic process"/>
    <property type="evidence" value="ECO:0007669"/>
    <property type="project" value="InterPro"/>
</dbReference>
<dbReference type="GeneID" id="115819285"/>
<organism evidence="2 3">
    <name type="scientific">Chanos chanos</name>
    <name type="common">Milkfish</name>
    <name type="synonym">Mugil chanos</name>
    <dbReference type="NCBI Taxonomy" id="29144"/>
    <lineage>
        <taxon>Eukaryota</taxon>
        <taxon>Metazoa</taxon>
        <taxon>Chordata</taxon>
        <taxon>Craniata</taxon>
        <taxon>Vertebrata</taxon>
        <taxon>Euteleostomi</taxon>
        <taxon>Actinopterygii</taxon>
        <taxon>Neopterygii</taxon>
        <taxon>Teleostei</taxon>
        <taxon>Ostariophysi</taxon>
        <taxon>Gonorynchiformes</taxon>
        <taxon>Chanidae</taxon>
        <taxon>Chanos</taxon>
    </lineage>
</organism>
<dbReference type="AlphaFoldDB" id="A0A6J2W3C0"/>
<evidence type="ECO:0000313" key="3">
    <source>
        <dbReference type="RefSeq" id="XP_030638707.1"/>
    </source>
</evidence>
<dbReference type="OrthoDB" id="1046782at2759"/>
<dbReference type="RefSeq" id="XP_030638707.1">
    <property type="nucleotide sequence ID" value="XM_030782847.1"/>
</dbReference>
<gene>
    <name evidence="3" type="primary">LOC115819285</name>
</gene>
<dbReference type="GO" id="GO:0008081">
    <property type="term" value="F:phosphoric diester hydrolase activity"/>
    <property type="evidence" value="ECO:0007669"/>
    <property type="project" value="InterPro"/>
</dbReference>
<reference evidence="3" key="1">
    <citation type="submission" date="2025-08" db="UniProtKB">
        <authorList>
            <consortium name="RefSeq"/>
        </authorList>
    </citation>
    <scope>IDENTIFICATION</scope>
</reference>
<dbReference type="InParanoid" id="A0A6J2W3C0"/>